<name>A0ABT1J4Z5_9ACTN</name>
<dbReference type="PANTHER" id="PTHR43080:SF2">
    <property type="entry name" value="CBS DOMAIN-CONTAINING PROTEIN"/>
    <property type="match status" value="1"/>
</dbReference>
<dbReference type="Gene3D" id="3.10.580.10">
    <property type="entry name" value="CBS-domain"/>
    <property type="match status" value="1"/>
</dbReference>
<accession>A0ABT1J4Z5</accession>
<evidence type="ECO:0000256" key="2">
    <source>
        <dbReference type="PROSITE-ProRule" id="PRU00703"/>
    </source>
</evidence>
<proteinExistence type="predicted"/>
<gene>
    <name evidence="4" type="ORF">FHR36_005670</name>
</gene>
<feature type="domain" description="CBS" evidence="3">
    <location>
        <begin position="8"/>
        <end position="66"/>
    </location>
</feature>
<dbReference type="SUPFAM" id="SSF54631">
    <property type="entry name" value="CBS-domain pair"/>
    <property type="match status" value="1"/>
</dbReference>
<dbReference type="CDD" id="cd04622">
    <property type="entry name" value="CBS_pair_HRP1_like"/>
    <property type="match status" value="1"/>
</dbReference>
<dbReference type="PROSITE" id="PS51371">
    <property type="entry name" value="CBS"/>
    <property type="match status" value="2"/>
</dbReference>
<organism evidence="4 5">
    <name type="scientific">Kitasatospora paracochleata</name>
    <dbReference type="NCBI Taxonomy" id="58354"/>
    <lineage>
        <taxon>Bacteria</taxon>
        <taxon>Bacillati</taxon>
        <taxon>Actinomycetota</taxon>
        <taxon>Actinomycetes</taxon>
        <taxon>Kitasatosporales</taxon>
        <taxon>Streptomycetaceae</taxon>
        <taxon>Kitasatospora</taxon>
    </lineage>
</organism>
<dbReference type="Proteomes" id="UP001206483">
    <property type="component" value="Unassembled WGS sequence"/>
</dbReference>
<keyword evidence="1 2" id="KW-0129">CBS domain</keyword>
<dbReference type="InterPro" id="IPR000644">
    <property type="entry name" value="CBS_dom"/>
</dbReference>
<sequence length="144" mass="16211">MITARDIMHSGAQCVNADQTLMDASKMMRDMGVGALPICGPDGKLKGIITDRDIVTRCIAMGKDPSMMKAMELSDHLHCVRADDDMDTVLKKMEQHQIRRIPVIDGERLVGMISEKDLAMGHREGMRVTDRQIIEFMDSMYVDR</sequence>
<evidence type="ECO:0000313" key="4">
    <source>
        <dbReference type="EMBL" id="MCP2312504.1"/>
    </source>
</evidence>
<dbReference type="PANTHER" id="PTHR43080">
    <property type="entry name" value="CBS DOMAIN-CONTAINING PROTEIN CBSX3, MITOCHONDRIAL"/>
    <property type="match status" value="1"/>
</dbReference>
<protein>
    <submittedName>
        <fullName evidence="4">CBS domain-containing protein</fullName>
    </submittedName>
</protein>
<evidence type="ECO:0000256" key="1">
    <source>
        <dbReference type="ARBA" id="ARBA00023122"/>
    </source>
</evidence>
<reference evidence="4 5" key="1">
    <citation type="submission" date="2022-06" db="EMBL/GenBank/DDBJ databases">
        <title>Sequencing the genomes of 1000 actinobacteria strains.</title>
        <authorList>
            <person name="Klenk H.-P."/>
        </authorList>
    </citation>
    <scope>NUCLEOTIDE SEQUENCE [LARGE SCALE GENOMIC DNA]</scope>
    <source>
        <strain evidence="4 5">DSM 41656</strain>
    </source>
</reference>
<dbReference type="SMART" id="SM00116">
    <property type="entry name" value="CBS"/>
    <property type="match status" value="2"/>
</dbReference>
<dbReference type="InterPro" id="IPR051257">
    <property type="entry name" value="Diverse_CBS-Domain"/>
</dbReference>
<comment type="caution">
    <text evidence="4">The sequence shown here is derived from an EMBL/GenBank/DDBJ whole genome shotgun (WGS) entry which is preliminary data.</text>
</comment>
<evidence type="ECO:0000313" key="5">
    <source>
        <dbReference type="Proteomes" id="UP001206483"/>
    </source>
</evidence>
<dbReference type="Pfam" id="PF00571">
    <property type="entry name" value="CBS"/>
    <property type="match status" value="2"/>
</dbReference>
<feature type="domain" description="CBS" evidence="3">
    <location>
        <begin position="67"/>
        <end position="128"/>
    </location>
</feature>
<dbReference type="InterPro" id="IPR046342">
    <property type="entry name" value="CBS_dom_sf"/>
</dbReference>
<evidence type="ECO:0000259" key="3">
    <source>
        <dbReference type="PROSITE" id="PS51371"/>
    </source>
</evidence>
<dbReference type="EMBL" id="JAMZDX010000005">
    <property type="protein sequence ID" value="MCP2312504.1"/>
    <property type="molecule type" value="Genomic_DNA"/>
</dbReference>
<dbReference type="RefSeq" id="WP_253801625.1">
    <property type="nucleotide sequence ID" value="NZ_BAAAUB010000020.1"/>
</dbReference>
<keyword evidence="5" id="KW-1185">Reference proteome</keyword>